<feature type="transmembrane region" description="Helical" evidence="3">
    <location>
        <begin position="141"/>
        <end position="159"/>
    </location>
</feature>
<name>A0ABY4FK12_9MICO</name>
<keyword evidence="5" id="KW-1185">Reference proteome</keyword>
<dbReference type="EC" id="3.4.21.89" evidence="1"/>
<evidence type="ECO:0000256" key="1">
    <source>
        <dbReference type="NCBIfam" id="TIGR02228"/>
    </source>
</evidence>
<feature type="transmembrane region" description="Helical" evidence="3">
    <location>
        <begin position="20"/>
        <end position="43"/>
    </location>
</feature>
<keyword evidence="3" id="KW-0472">Membrane</keyword>
<dbReference type="RefSeq" id="WP_244727038.1">
    <property type="nucleotide sequence ID" value="NZ_CP095045.1"/>
</dbReference>
<evidence type="ECO:0000256" key="3">
    <source>
        <dbReference type="SAM" id="Phobius"/>
    </source>
</evidence>
<dbReference type="GO" id="GO:0009003">
    <property type="term" value="F:signal peptidase activity"/>
    <property type="evidence" value="ECO:0007669"/>
    <property type="project" value="UniProtKB-EC"/>
</dbReference>
<organism evidence="4 5">
    <name type="scientific">Leucobacter allii</name>
    <dbReference type="NCBI Taxonomy" id="2932247"/>
    <lineage>
        <taxon>Bacteria</taxon>
        <taxon>Bacillati</taxon>
        <taxon>Actinomycetota</taxon>
        <taxon>Actinomycetes</taxon>
        <taxon>Micrococcales</taxon>
        <taxon>Microbacteriaceae</taxon>
        <taxon>Leucobacter</taxon>
    </lineage>
</organism>
<sequence length="438" mass="43990">MTQPRRTGRAIGNALLNLAALGGVVCIVLVILSVLFHISLIMFKTGSMSPTIPAGSVAIVREIPATEIEVGDVVTVDRAGALPVTHRVTSVSGSGETRIVTMRGDANAAEDPTPYTVSEVRRVLFTVPELARVVVWFSNPWVLGALTIGASILVTWAFWPRGPRGPKDSRGPRGSRPDAGVAAGGARRSADGGGAGADATVSDPRHGGRSAARTLLLALLLGTGAPAVAPAPPAEASPVMREPAAAEEIQVVHGDVLVLTSIGDPAAMARMDPGEPVRWQVGVRAEAPEPGAVVVSLEASGTDRLGLSADVRGCSARWVADACPGIETALAPPGLVDVTGASVPLASIRDTEELWVLVTATATAGAPGSVALTIRAAGAGDDIAVGPGGPIGTIPITGGPDLIPALWLGIGAVAAGLAAAGLARAARALPRGGKAVVP</sequence>
<accession>A0ABY4FK12</accession>
<dbReference type="CDD" id="cd06462">
    <property type="entry name" value="Peptidase_S24_S26"/>
    <property type="match status" value="1"/>
</dbReference>
<feature type="compositionally biased region" description="Low complexity" evidence="2">
    <location>
        <begin position="178"/>
        <end position="187"/>
    </location>
</feature>
<keyword evidence="4" id="KW-0378">Hydrolase</keyword>
<dbReference type="Proteomes" id="UP000831786">
    <property type="component" value="Chromosome"/>
</dbReference>
<dbReference type="EMBL" id="CP095045">
    <property type="protein sequence ID" value="UOQ56641.1"/>
    <property type="molecule type" value="Genomic_DNA"/>
</dbReference>
<dbReference type="InterPro" id="IPR001733">
    <property type="entry name" value="Peptidase_S26B"/>
</dbReference>
<evidence type="ECO:0000256" key="2">
    <source>
        <dbReference type="SAM" id="MobiDB-lite"/>
    </source>
</evidence>
<reference evidence="4 5" key="1">
    <citation type="submission" date="2022-04" db="EMBL/GenBank/DDBJ databases">
        <title>Leucobacter sp. isolated from rhizosphere of garlic.</title>
        <authorList>
            <person name="Won M."/>
            <person name="Lee C.-M."/>
            <person name="Woen H.-Y."/>
            <person name="Kwon S.-W."/>
        </authorList>
    </citation>
    <scope>NUCLEOTIDE SEQUENCE [LARGE SCALE GENOMIC DNA]</scope>
    <source>
        <strain evidence="4 5">H21R-40</strain>
    </source>
</reference>
<evidence type="ECO:0000313" key="4">
    <source>
        <dbReference type="EMBL" id="UOQ56641.1"/>
    </source>
</evidence>
<protein>
    <recommendedName>
        <fullName evidence="1">Signal peptidase I</fullName>
        <ecNumber evidence="1">3.4.21.89</ecNumber>
    </recommendedName>
</protein>
<dbReference type="NCBIfam" id="TIGR02228">
    <property type="entry name" value="sigpep_I_arch"/>
    <property type="match status" value="1"/>
</dbReference>
<keyword evidence="3" id="KW-1133">Transmembrane helix</keyword>
<keyword evidence="3" id="KW-0812">Transmembrane</keyword>
<feature type="transmembrane region" description="Helical" evidence="3">
    <location>
        <begin position="405"/>
        <end position="423"/>
    </location>
</feature>
<evidence type="ECO:0000313" key="5">
    <source>
        <dbReference type="Proteomes" id="UP000831786"/>
    </source>
</evidence>
<proteinExistence type="predicted"/>
<feature type="region of interest" description="Disordered" evidence="2">
    <location>
        <begin position="163"/>
        <end position="207"/>
    </location>
</feature>
<gene>
    <name evidence="4" type="ORF">MUN78_13300</name>
</gene>